<feature type="region of interest" description="Disordered" evidence="1">
    <location>
        <begin position="91"/>
        <end position="116"/>
    </location>
</feature>
<feature type="compositionally biased region" description="Basic and acidic residues" evidence="1">
    <location>
        <begin position="97"/>
        <end position="116"/>
    </location>
</feature>
<reference evidence="2 3" key="1">
    <citation type="submission" date="2024-10" db="EMBL/GenBank/DDBJ databases">
        <authorList>
            <person name="Kim D."/>
        </authorList>
    </citation>
    <scope>NUCLEOTIDE SEQUENCE [LARGE SCALE GENOMIC DNA]</scope>
    <source>
        <strain evidence="2">BH-2024</strain>
    </source>
</reference>
<evidence type="ECO:0000256" key="1">
    <source>
        <dbReference type="SAM" id="MobiDB-lite"/>
    </source>
</evidence>
<organism evidence="2 3">
    <name type="scientific">Heterodera trifolii</name>
    <dbReference type="NCBI Taxonomy" id="157864"/>
    <lineage>
        <taxon>Eukaryota</taxon>
        <taxon>Metazoa</taxon>
        <taxon>Ecdysozoa</taxon>
        <taxon>Nematoda</taxon>
        <taxon>Chromadorea</taxon>
        <taxon>Rhabditida</taxon>
        <taxon>Tylenchina</taxon>
        <taxon>Tylenchomorpha</taxon>
        <taxon>Tylenchoidea</taxon>
        <taxon>Heteroderidae</taxon>
        <taxon>Heteroderinae</taxon>
        <taxon>Heterodera</taxon>
    </lineage>
</organism>
<dbReference type="AlphaFoldDB" id="A0ABD2M4W7"/>
<feature type="region of interest" description="Disordered" evidence="1">
    <location>
        <begin position="1"/>
        <end position="43"/>
    </location>
</feature>
<proteinExistence type="predicted"/>
<comment type="caution">
    <text evidence="2">The sequence shown here is derived from an EMBL/GenBank/DDBJ whole genome shotgun (WGS) entry which is preliminary data.</text>
</comment>
<keyword evidence="3" id="KW-1185">Reference proteome</keyword>
<protein>
    <submittedName>
        <fullName evidence="2">Uncharacterized protein</fullName>
    </submittedName>
</protein>
<evidence type="ECO:0000313" key="3">
    <source>
        <dbReference type="Proteomes" id="UP001620626"/>
    </source>
</evidence>
<gene>
    <name evidence="2" type="ORF">niasHT_003055</name>
</gene>
<feature type="compositionally biased region" description="Basic and acidic residues" evidence="1">
    <location>
        <begin position="1"/>
        <end position="11"/>
    </location>
</feature>
<feature type="compositionally biased region" description="Low complexity" evidence="1">
    <location>
        <begin position="19"/>
        <end position="28"/>
    </location>
</feature>
<evidence type="ECO:0000313" key="2">
    <source>
        <dbReference type="EMBL" id="KAL3122519.1"/>
    </source>
</evidence>
<accession>A0ABD2M4W7</accession>
<name>A0ABD2M4W7_9BILA</name>
<sequence length="116" mass="13485">MAWRRWEDEAAPRAPPNPTARSARGAAPRARDSTPNAKHGAQFQENLYKKTNITLPHPKKSIVFNRNERKNWMRNLGQRGERERGRNNVWRNGWASADRETMDERDARAGRESSVY</sequence>
<dbReference type="EMBL" id="JBICBT010000133">
    <property type="protein sequence ID" value="KAL3122519.1"/>
    <property type="molecule type" value="Genomic_DNA"/>
</dbReference>
<dbReference type="Proteomes" id="UP001620626">
    <property type="component" value="Unassembled WGS sequence"/>
</dbReference>